<keyword evidence="1" id="KW-0812">Transmembrane</keyword>
<feature type="transmembrane region" description="Helical" evidence="1">
    <location>
        <begin position="44"/>
        <end position="72"/>
    </location>
</feature>
<reference evidence="2 3" key="1">
    <citation type="journal article" date="2016" name="Nat. Commun.">
        <title>Thousands of microbial genomes shed light on interconnected biogeochemical processes in an aquifer system.</title>
        <authorList>
            <person name="Anantharaman K."/>
            <person name="Brown C.T."/>
            <person name="Hug L.A."/>
            <person name="Sharon I."/>
            <person name="Castelle C.J."/>
            <person name="Probst A.J."/>
            <person name="Thomas B.C."/>
            <person name="Singh A."/>
            <person name="Wilkins M.J."/>
            <person name="Karaoz U."/>
            <person name="Brodie E.L."/>
            <person name="Williams K.H."/>
            <person name="Hubbard S.S."/>
            <person name="Banfield J.F."/>
        </authorList>
    </citation>
    <scope>NUCLEOTIDE SEQUENCE [LARGE SCALE GENOMIC DNA]</scope>
</reference>
<feature type="transmembrane region" description="Helical" evidence="1">
    <location>
        <begin position="239"/>
        <end position="258"/>
    </location>
</feature>
<dbReference type="Proteomes" id="UP000176349">
    <property type="component" value="Unassembled WGS sequence"/>
</dbReference>
<dbReference type="PANTHER" id="PTHR31272">
    <property type="entry name" value="CYTOCHROME C-TYPE BIOGENESIS PROTEIN HI_1454-RELATED"/>
    <property type="match status" value="1"/>
</dbReference>
<dbReference type="EMBL" id="MHKV01000011">
    <property type="protein sequence ID" value="OGY97429.1"/>
    <property type="molecule type" value="Genomic_DNA"/>
</dbReference>
<dbReference type="InterPro" id="IPR051790">
    <property type="entry name" value="Cytochrome_c-biogenesis_DsbD"/>
</dbReference>
<comment type="caution">
    <text evidence="2">The sequence shown here is derived from an EMBL/GenBank/DDBJ whole genome shotgun (WGS) entry which is preliminary data.</text>
</comment>
<feature type="transmembrane region" description="Helical" evidence="1">
    <location>
        <begin position="79"/>
        <end position="105"/>
    </location>
</feature>
<accession>A0A1G2C9H3</accession>
<name>A0A1G2C9H3_9BACT</name>
<organism evidence="2 3">
    <name type="scientific">Candidatus Liptonbacteria bacterium GWC1_60_9</name>
    <dbReference type="NCBI Taxonomy" id="1798645"/>
    <lineage>
        <taxon>Bacteria</taxon>
        <taxon>Candidatus Liptoniibacteriota</taxon>
    </lineage>
</organism>
<evidence type="ECO:0000313" key="3">
    <source>
        <dbReference type="Proteomes" id="UP000176349"/>
    </source>
</evidence>
<evidence type="ECO:0000256" key="1">
    <source>
        <dbReference type="SAM" id="Phobius"/>
    </source>
</evidence>
<proteinExistence type="predicted"/>
<dbReference type="AlphaFoldDB" id="A0A1G2C9H3"/>
<sequence>MRRLILLAAAGAVLFGAIALLFWGGSSAAFVWNISNGGTWLLPLVIVAALLDSINPCAFSILLLTIAFLFSLGRARGEILAIGGIYLAGIFLAYMAIGLGLLGALHLFSTPHFMAKIGSALLIAFGAISIIGEFFPSFPIAPRIPHAAHRAIANLMAKISLPTALLLGALVGLCEFPCTGGPYLLVIGLLKDQATYLTGVGYLLLYNLIFVLPLVIILFIAGNAALVERVRTWQREKRSSMRLWGGIAMILLGSLIFLL</sequence>
<evidence type="ECO:0000313" key="2">
    <source>
        <dbReference type="EMBL" id="OGY97429.1"/>
    </source>
</evidence>
<gene>
    <name evidence="2" type="ORF">A2128_00140</name>
</gene>
<feature type="transmembrane region" description="Helical" evidence="1">
    <location>
        <begin position="117"/>
        <end position="138"/>
    </location>
</feature>
<keyword evidence="1" id="KW-1133">Transmembrane helix</keyword>
<feature type="transmembrane region" description="Helical" evidence="1">
    <location>
        <begin position="204"/>
        <end position="227"/>
    </location>
</feature>
<dbReference type="PANTHER" id="PTHR31272:SF9">
    <property type="entry name" value="BLL1027 PROTEIN"/>
    <property type="match status" value="1"/>
</dbReference>
<keyword evidence="1" id="KW-0472">Membrane</keyword>
<feature type="transmembrane region" description="Helical" evidence="1">
    <location>
        <begin position="159"/>
        <end position="184"/>
    </location>
</feature>
<protein>
    <submittedName>
        <fullName evidence="2">Uncharacterized protein</fullName>
    </submittedName>
</protein>